<dbReference type="Proteomes" id="UP000256977">
    <property type="component" value="Unassembled WGS sequence"/>
</dbReference>
<name>A0A3D9ID47_9BACL</name>
<accession>A0A3D9ID47</accession>
<keyword evidence="2" id="KW-1185">Reference proteome</keyword>
<comment type="caution">
    <text evidence="1">The sequence shown here is derived from an EMBL/GenBank/DDBJ whole genome shotgun (WGS) entry which is preliminary data.</text>
</comment>
<evidence type="ECO:0008006" key="3">
    <source>
        <dbReference type="Google" id="ProtNLM"/>
    </source>
</evidence>
<protein>
    <recommendedName>
        <fullName evidence="3">Neutral/alkaline ceramidase-like enzyme</fullName>
    </recommendedName>
</protein>
<evidence type="ECO:0000313" key="1">
    <source>
        <dbReference type="EMBL" id="RED59469.1"/>
    </source>
</evidence>
<dbReference type="AlphaFoldDB" id="A0A3D9ID47"/>
<dbReference type="OrthoDB" id="337762at2"/>
<evidence type="ECO:0000313" key="2">
    <source>
        <dbReference type="Proteomes" id="UP000256977"/>
    </source>
</evidence>
<proteinExistence type="predicted"/>
<organism evidence="1 2">
    <name type="scientific">Cohnella phaseoli</name>
    <dbReference type="NCBI Taxonomy" id="456490"/>
    <lineage>
        <taxon>Bacteria</taxon>
        <taxon>Bacillati</taxon>
        <taxon>Bacillota</taxon>
        <taxon>Bacilli</taxon>
        <taxon>Bacillales</taxon>
        <taxon>Paenibacillaceae</taxon>
        <taxon>Cohnella</taxon>
    </lineage>
</organism>
<dbReference type="EMBL" id="QRDZ01000031">
    <property type="protein sequence ID" value="RED59469.1"/>
    <property type="molecule type" value="Genomic_DNA"/>
</dbReference>
<reference evidence="1 2" key="1">
    <citation type="submission" date="2018-07" db="EMBL/GenBank/DDBJ databases">
        <title>Genomic Encyclopedia of Type Strains, Phase III (KMG-III): the genomes of soil and plant-associated and newly described type strains.</title>
        <authorList>
            <person name="Whitman W."/>
        </authorList>
    </citation>
    <scope>NUCLEOTIDE SEQUENCE [LARGE SCALE GENOMIC DNA]</scope>
    <source>
        <strain evidence="1 2">CECT 7287</strain>
    </source>
</reference>
<gene>
    <name evidence="1" type="ORF">DFP98_13163</name>
</gene>
<sequence length="472" mass="52839">MSTHANRLQVGSSRIDITPGKDVILGGATISGKIYVDYIKDPLYVKTVVIAEGNRKLCIIALDLLMIIRRYVEEIRDELERRWGFDRDAVLLHATQNHKAPSLGHFKISEEYTEIPEEFDWLRGGDEGYHSFAVSRIIASVEQAIEAMEPVKIGVSSAVEGRLAFNRRMIMKDGSIGMPGAAGPADLLSRCLEGPMDPELGVVSFQSQSGQPAALLLSYTCHPVHQLGEFFISADWPGAWSDGLQKNYGDSCVPLVLNGACGNINPWDPYADAPNNDARIMGERLAQKTLQVMNRMRYQDQVVLDWRVHVIDIPLRQLNDVEVEAAKRYIAEHPTPRAIDEIFVDDRWVYASGLLDLHEQYKRNPLYHYEIQVLRIGDAAFVGLPGEPFAEGGMQIKLDSPAEFTYIVHNTQFAGYIPTSQAFERGGYEVNTANWSKFAPEAWEMIASEAVRILQSLFVKNPIERASIDANF</sequence>
<dbReference type="RefSeq" id="WP_116064296.1">
    <property type="nucleotide sequence ID" value="NZ_QRDZ01000031.1"/>
</dbReference>